<proteinExistence type="predicted"/>
<reference evidence="1" key="1">
    <citation type="submission" date="2021-02" db="EMBL/GenBank/DDBJ databases">
        <authorList>
            <person name="Nowell W R."/>
        </authorList>
    </citation>
    <scope>NUCLEOTIDE SEQUENCE</scope>
</reference>
<dbReference type="EMBL" id="CAJNOG010000575">
    <property type="protein sequence ID" value="CAF1302241.1"/>
    <property type="molecule type" value="Genomic_DNA"/>
</dbReference>
<comment type="caution">
    <text evidence="1">The sequence shown here is derived from an EMBL/GenBank/DDBJ whole genome shotgun (WGS) entry which is preliminary data.</text>
</comment>
<protein>
    <submittedName>
        <fullName evidence="1">Uncharacterized protein</fullName>
    </submittedName>
</protein>
<dbReference type="Proteomes" id="UP000663844">
    <property type="component" value="Unassembled WGS sequence"/>
</dbReference>
<evidence type="ECO:0000313" key="5">
    <source>
        <dbReference type="Proteomes" id="UP000663891"/>
    </source>
</evidence>
<accession>A0A815A039</accession>
<dbReference type="Proteomes" id="UP000663845">
    <property type="component" value="Unassembled WGS sequence"/>
</dbReference>
<evidence type="ECO:0000313" key="1">
    <source>
        <dbReference type="EMBL" id="CAF1250230.1"/>
    </source>
</evidence>
<dbReference type="EMBL" id="CAJOAY010000303">
    <property type="protein sequence ID" value="CAF3623291.1"/>
    <property type="molecule type" value="Genomic_DNA"/>
</dbReference>
<evidence type="ECO:0000313" key="3">
    <source>
        <dbReference type="EMBL" id="CAF3556307.1"/>
    </source>
</evidence>
<name>A0A815A039_9BILA</name>
<evidence type="ECO:0000313" key="2">
    <source>
        <dbReference type="EMBL" id="CAF1302241.1"/>
    </source>
</evidence>
<dbReference type="Proteomes" id="UP000663881">
    <property type="component" value="Unassembled WGS sequence"/>
</dbReference>
<dbReference type="Proteomes" id="UP000663891">
    <property type="component" value="Unassembled WGS sequence"/>
</dbReference>
<dbReference type="OrthoDB" id="10145157at2759"/>
<gene>
    <name evidence="2" type="ORF">JYZ213_LOCUS32382</name>
    <name evidence="4" type="ORF">OKA104_LOCUS7737</name>
    <name evidence="3" type="ORF">OXD698_LOCUS4188</name>
    <name evidence="1" type="ORF">VCS650_LOCUS28290</name>
</gene>
<sequence>MDSVKRIKKQYDSILKTDPSIFVTSDAYLKFIGTGSSEIRKEIVELTADLQHKGILKAAFAVGAGILGYFTEYLPLKIGLFAAAGGSAIAADMEFRSCYELDQLLELLDRRGYLR</sequence>
<dbReference type="EMBL" id="CAJNON010000413">
    <property type="protein sequence ID" value="CAF1250230.1"/>
    <property type="molecule type" value="Genomic_DNA"/>
</dbReference>
<organism evidence="1 5">
    <name type="scientific">Adineta steineri</name>
    <dbReference type="NCBI Taxonomy" id="433720"/>
    <lineage>
        <taxon>Eukaryota</taxon>
        <taxon>Metazoa</taxon>
        <taxon>Spiralia</taxon>
        <taxon>Gnathifera</taxon>
        <taxon>Rotifera</taxon>
        <taxon>Eurotatoria</taxon>
        <taxon>Bdelloidea</taxon>
        <taxon>Adinetida</taxon>
        <taxon>Adinetidae</taxon>
        <taxon>Adineta</taxon>
    </lineage>
</organism>
<dbReference type="EMBL" id="CAJOAZ010000155">
    <property type="protein sequence ID" value="CAF3556307.1"/>
    <property type="molecule type" value="Genomic_DNA"/>
</dbReference>
<evidence type="ECO:0000313" key="4">
    <source>
        <dbReference type="EMBL" id="CAF3623291.1"/>
    </source>
</evidence>
<dbReference type="AlphaFoldDB" id="A0A815A039"/>